<dbReference type="Proteomes" id="UP000703038">
    <property type="component" value="Unassembled WGS sequence"/>
</dbReference>
<comment type="caution">
    <text evidence="1">The sequence shown here is derived from an EMBL/GenBank/DDBJ whole genome shotgun (WGS) entry which is preliminary data.</text>
</comment>
<dbReference type="RefSeq" id="WP_204866527.1">
    <property type="nucleotide sequence ID" value="NZ_JAFBBK010000001.1"/>
</dbReference>
<name>A0ABS2KPC7_9NOCA</name>
<evidence type="ECO:0000313" key="2">
    <source>
        <dbReference type="Proteomes" id="UP000703038"/>
    </source>
</evidence>
<evidence type="ECO:0000313" key="1">
    <source>
        <dbReference type="EMBL" id="MBM7413819.1"/>
    </source>
</evidence>
<gene>
    <name evidence="1" type="ORF">JOE42_000552</name>
</gene>
<dbReference type="EMBL" id="JAFBBK010000001">
    <property type="protein sequence ID" value="MBM7413819.1"/>
    <property type="molecule type" value="Genomic_DNA"/>
</dbReference>
<keyword evidence="2" id="KW-1185">Reference proteome</keyword>
<proteinExistence type="predicted"/>
<reference evidence="1 2" key="1">
    <citation type="submission" date="2021-01" db="EMBL/GenBank/DDBJ databases">
        <title>Genomics of switchgrass bacterial isolates.</title>
        <authorList>
            <person name="Shade A."/>
        </authorList>
    </citation>
    <scope>NUCLEOTIDE SEQUENCE [LARGE SCALE GENOMIC DNA]</scope>
    <source>
        <strain evidence="1 2">PvP111</strain>
    </source>
</reference>
<sequence>MVSRADDMDRTADVNDVVAIVQKRRAAVRENAPADEVFRLMALERLLAERRRTSGGQPATLSDAS</sequence>
<organism evidence="1 2">
    <name type="scientific">Rhodococcoides corynebacterioides</name>
    <dbReference type="NCBI Taxonomy" id="53972"/>
    <lineage>
        <taxon>Bacteria</taxon>
        <taxon>Bacillati</taxon>
        <taxon>Actinomycetota</taxon>
        <taxon>Actinomycetes</taxon>
        <taxon>Mycobacteriales</taxon>
        <taxon>Nocardiaceae</taxon>
        <taxon>Rhodococcoides</taxon>
    </lineage>
</organism>
<accession>A0ABS2KPC7</accession>
<protein>
    <submittedName>
        <fullName evidence="1">Uncharacterized protein</fullName>
    </submittedName>
</protein>